<dbReference type="Gene3D" id="3.40.50.720">
    <property type="entry name" value="NAD(P)-binding Rossmann-like Domain"/>
    <property type="match status" value="2"/>
</dbReference>
<evidence type="ECO:0000259" key="5">
    <source>
        <dbReference type="SMART" id="SM00984"/>
    </source>
</evidence>
<dbReference type="GO" id="GO:0051287">
    <property type="term" value="F:NAD binding"/>
    <property type="evidence" value="ECO:0007669"/>
    <property type="project" value="InterPro"/>
</dbReference>
<dbReference type="Pfam" id="PF03720">
    <property type="entry name" value="UDPG_MGDP_dh_C"/>
    <property type="match status" value="1"/>
</dbReference>
<dbReference type="EMBL" id="CP002444">
    <property type="protein sequence ID" value="ADU96573.1"/>
    <property type="molecule type" value="Genomic_DNA"/>
</dbReference>
<dbReference type="Pfam" id="PF03721">
    <property type="entry name" value="UDPG_MGDP_dh_N"/>
    <property type="match status" value="1"/>
</dbReference>
<dbReference type="SUPFAM" id="SSF51735">
    <property type="entry name" value="NAD(P)-binding Rossmann-fold domains"/>
    <property type="match status" value="1"/>
</dbReference>
<dbReference type="InterPro" id="IPR028359">
    <property type="entry name" value="UDP_ManNAc/GlcNAc_DH"/>
</dbReference>
<dbReference type="HOGENOM" id="CLU_023810_3_1_0"/>
<dbReference type="PIRSF" id="PIRSF500136">
    <property type="entry name" value="UDP_ManNAc_DH"/>
    <property type="match status" value="1"/>
</dbReference>
<organism evidence="6 7">
    <name type="scientific">Thermovibrio ammonificans (strain DSM 15698 / JCM 12110 / HB-1)</name>
    <dbReference type="NCBI Taxonomy" id="648996"/>
    <lineage>
        <taxon>Bacteria</taxon>
        <taxon>Pseudomonadati</taxon>
        <taxon>Aquificota</taxon>
        <taxon>Aquificia</taxon>
        <taxon>Desulfurobacteriales</taxon>
        <taxon>Desulfurobacteriaceae</taxon>
        <taxon>Thermovibrio</taxon>
    </lineage>
</organism>
<feature type="domain" description="UDP-glucose/GDP-mannose dehydrogenase C-terminal" evidence="5">
    <location>
        <begin position="325"/>
        <end position="426"/>
    </location>
</feature>
<evidence type="ECO:0000256" key="2">
    <source>
        <dbReference type="ARBA" id="ARBA00023002"/>
    </source>
</evidence>
<evidence type="ECO:0000313" key="7">
    <source>
        <dbReference type="Proteomes" id="UP000006362"/>
    </source>
</evidence>
<dbReference type="InterPro" id="IPR036220">
    <property type="entry name" value="UDP-Glc/GDP-Man_DH_C_sf"/>
</dbReference>
<dbReference type="Pfam" id="PF00984">
    <property type="entry name" value="UDPG_MGDP_dh"/>
    <property type="match status" value="1"/>
</dbReference>
<dbReference type="SUPFAM" id="SSF48179">
    <property type="entry name" value="6-phosphogluconate dehydrogenase C-terminal domain-like"/>
    <property type="match status" value="1"/>
</dbReference>
<reference evidence="6" key="1">
    <citation type="submission" date="2011-01" db="EMBL/GenBank/DDBJ databases">
        <title>Complete sequence of chromosome of Thermovibrio ammonificans HB-1.</title>
        <authorList>
            <consortium name="US DOE Joint Genome Institute"/>
            <person name="Lucas S."/>
            <person name="Copeland A."/>
            <person name="Lapidus A."/>
            <person name="Cheng J.-F."/>
            <person name="Goodwin L."/>
            <person name="Pitluck S."/>
            <person name="Davenport K."/>
            <person name="Detter J.C."/>
            <person name="Han C."/>
            <person name="Tapia R."/>
            <person name="Land M."/>
            <person name="Hauser L."/>
            <person name="Kyrpides N."/>
            <person name="Ivanova N."/>
            <person name="Ovchinnikova G."/>
            <person name="Vetriani C."/>
            <person name="Woyke T."/>
        </authorList>
    </citation>
    <scope>NUCLEOTIDE SEQUENCE [LARGE SCALE GENOMIC DNA]</scope>
    <source>
        <strain evidence="6">HB-1</strain>
    </source>
</reference>
<dbReference type="eggNOG" id="COG0677">
    <property type="taxonomic scope" value="Bacteria"/>
</dbReference>
<dbReference type="InterPro" id="IPR017476">
    <property type="entry name" value="UDP-Glc/GDP-Man"/>
</dbReference>
<dbReference type="InterPro" id="IPR014026">
    <property type="entry name" value="UDP-Glc/GDP-Man_DH_dimer"/>
</dbReference>
<dbReference type="InterPro" id="IPR036291">
    <property type="entry name" value="NAD(P)-bd_dom_sf"/>
</dbReference>
<proteinExistence type="inferred from homology"/>
<dbReference type="InterPro" id="IPR014027">
    <property type="entry name" value="UDP-Glc/GDP-Man_DH_C"/>
</dbReference>
<sequence length="437" mass="48861">MVEFPTFEDFLSGREKVAVVGLGYVGLPLAVLLGRKFKVVGFDVNPERVAQLKAGIDKTGEVSREAIEEASVEFTTEPEELSGCRLIIVTVPTPVDRHNIPDLRPVKLATKTVGRHMVPGTVVVYESTVYPGLTEEVCVPLLEKESGLKYMEEFKVGYSPERVNPGDKKHTIEKIVKVVAGCDDETADLLEKVYGSVIEAGVYRAPNIKTAEAAKVIENTQRDLNIALMNELALIFHRMGIDTRDVIEAAATKWNFLKFEPGLVGGHCIGVDPYYLTFKAQELGYHPEVILAGRRINDYMGKFVAEQTVKQMIKAGKQVLNAKVLVMGVTFKENVKDVRNSKVIDIYNELNSYGVKAFLYDPVADGEEFKREYGVELIESVEAEAPYDAVVVAVKHDSFKELPPEFFRSILGEPPILIDVKGIYNRERFKDFLLWRL</sequence>
<gene>
    <name evidence="6" type="ordered locus">Theam_0601</name>
</gene>
<evidence type="ECO:0000313" key="6">
    <source>
        <dbReference type="EMBL" id="ADU96573.1"/>
    </source>
</evidence>
<evidence type="ECO:0000256" key="1">
    <source>
        <dbReference type="ARBA" id="ARBA00006601"/>
    </source>
</evidence>
<keyword evidence="2" id="KW-0560">Oxidoreductase</keyword>
<accession>E8T5Y9</accession>
<dbReference type="AlphaFoldDB" id="E8T5Y9"/>
<dbReference type="SUPFAM" id="SSF52413">
    <property type="entry name" value="UDP-glucose/GDP-mannose dehydrogenase C-terminal domain"/>
    <property type="match status" value="1"/>
</dbReference>
<dbReference type="NCBIfam" id="TIGR03026">
    <property type="entry name" value="NDP-sugDHase"/>
    <property type="match status" value="1"/>
</dbReference>
<keyword evidence="3" id="KW-0520">NAD</keyword>
<dbReference type="PANTHER" id="PTHR43491">
    <property type="entry name" value="UDP-N-ACETYL-D-MANNOSAMINE DEHYDROGENASE"/>
    <property type="match status" value="1"/>
</dbReference>
<dbReference type="GO" id="GO:0016628">
    <property type="term" value="F:oxidoreductase activity, acting on the CH-CH group of donors, NAD or NADP as acceptor"/>
    <property type="evidence" value="ECO:0007669"/>
    <property type="project" value="InterPro"/>
</dbReference>
<protein>
    <submittedName>
        <fullName evidence="6">Nucleotide sugar dehydrogenase</fullName>
    </submittedName>
</protein>
<evidence type="ECO:0000256" key="4">
    <source>
        <dbReference type="PIRNR" id="PIRNR000124"/>
    </source>
</evidence>
<name>E8T5Y9_THEA1</name>
<dbReference type="PIRSF" id="PIRSF000124">
    <property type="entry name" value="UDPglc_GDPman_dh"/>
    <property type="match status" value="1"/>
</dbReference>
<dbReference type="InterPro" id="IPR001732">
    <property type="entry name" value="UDP-Glc/GDP-Man_DH_N"/>
</dbReference>
<dbReference type="GO" id="GO:0000271">
    <property type="term" value="P:polysaccharide biosynthetic process"/>
    <property type="evidence" value="ECO:0007669"/>
    <property type="project" value="InterPro"/>
</dbReference>
<dbReference type="Proteomes" id="UP000006362">
    <property type="component" value="Chromosome"/>
</dbReference>
<dbReference type="GO" id="GO:0016616">
    <property type="term" value="F:oxidoreductase activity, acting on the CH-OH group of donors, NAD or NADP as acceptor"/>
    <property type="evidence" value="ECO:0007669"/>
    <property type="project" value="InterPro"/>
</dbReference>
<dbReference type="SMART" id="SM00984">
    <property type="entry name" value="UDPG_MGDP_dh_C"/>
    <property type="match status" value="1"/>
</dbReference>
<evidence type="ECO:0000256" key="3">
    <source>
        <dbReference type="ARBA" id="ARBA00023027"/>
    </source>
</evidence>
<dbReference type="PANTHER" id="PTHR43491:SF2">
    <property type="entry name" value="UDP-N-ACETYL-D-MANNOSAMINE DEHYDROGENASE"/>
    <property type="match status" value="1"/>
</dbReference>
<comment type="similarity">
    <text evidence="1 4">Belongs to the UDP-glucose/GDP-mannose dehydrogenase family.</text>
</comment>
<dbReference type="InterPro" id="IPR008927">
    <property type="entry name" value="6-PGluconate_DH-like_C_sf"/>
</dbReference>
<keyword evidence="7" id="KW-1185">Reference proteome</keyword>
<dbReference type="STRING" id="648996.Theam_0601"/>
<dbReference type="RefSeq" id="WP_013537359.1">
    <property type="nucleotide sequence ID" value="NC_014926.1"/>
</dbReference>
<dbReference type="KEGG" id="tam:Theam_0601"/>
<dbReference type="OrthoDB" id="9803238at2"/>